<dbReference type="Proteomes" id="UP000054826">
    <property type="component" value="Unassembled WGS sequence"/>
</dbReference>
<accession>A0A0V1KGD7</accession>
<protein>
    <submittedName>
        <fullName evidence="1">Uncharacterized protein</fullName>
    </submittedName>
</protein>
<organism evidence="1 2">
    <name type="scientific">Trichinella pseudospiralis</name>
    <name type="common">Parasitic roundworm</name>
    <dbReference type="NCBI Taxonomy" id="6337"/>
    <lineage>
        <taxon>Eukaryota</taxon>
        <taxon>Metazoa</taxon>
        <taxon>Ecdysozoa</taxon>
        <taxon>Nematoda</taxon>
        <taxon>Enoplea</taxon>
        <taxon>Dorylaimia</taxon>
        <taxon>Trichinellida</taxon>
        <taxon>Trichinellidae</taxon>
        <taxon>Trichinella</taxon>
    </lineage>
</organism>
<sequence length="210" mass="24525">MTALLSLKFHYNQFTGEYNLILHFEDFENSMQLYDSVIDNKLHSAFRAFDKINFHESSVSVEFCLRYFLMFFVLSHECNMCAVCKNLFCNILKMFFSKVVLQASVHQNEIMHLFIGQDVLENSYRTLNGFTKDSSPPEKLFTGNDDWFNNYWLQNSTLIKIIIISPRKRPRLRKGKFPSRSATSYSAMEFCNAVLSWISSAGLRIRCPCL</sequence>
<name>A0A0V1KGD7_TRIPS</name>
<evidence type="ECO:0000313" key="2">
    <source>
        <dbReference type="Proteomes" id="UP000054826"/>
    </source>
</evidence>
<gene>
    <name evidence="1" type="ORF">T4C_6612</name>
</gene>
<proteinExistence type="predicted"/>
<reference evidence="1 2" key="1">
    <citation type="submission" date="2015-01" db="EMBL/GenBank/DDBJ databases">
        <title>Evolution of Trichinella species and genotypes.</title>
        <authorList>
            <person name="Korhonen P.K."/>
            <person name="Edoardo P."/>
            <person name="Giuseppe L.R."/>
            <person name="Gasser R.B."/>
        </authorList>
    </citation>
    <scope>NUCLEOTIDE SEQUENCE [LARGE SCALE GENOMIC DNA]</scope>
    <source>
        <strain evidence="1">ISS176</strain>
    </source>
</reference>
<dbReference type="AlphaFoldDB" id="A0A0V1KGD7"/>
<dbReference type="EMBL" id="JYDV01000001">
    <property type="protein sequence ID" value="KRZ46346.1"/>
    <property type="molecule type" value="Genomic_DNA"/>
</dbReference>
<comment type="caution">
    <text evidence="1">The sequence shown here is derived from an EMBL/GenBank/DDBJ whole genome shotgun (WGS) entry which is preliminary data.</text>
</comment>
<evidence type="ECO:0000313" key="1">
    <source>
        <dbReference type="EMBL" id="KRZ46346.1"/>
    </source>
</evidence>